<feature type="region of interest" description="Disordered" evidence="1">
    <location>
        <begin position="260"/>
        <end position="287"/>
    </location>
</feature>
<comment type="caution">
    <text evidence="2">The sequence shown here is derived from an EMBL/GenBank/DDBJ whole genome shotgun (WGS) entry which is preliminary data.</text>
</comment>
<proteinExistence type="predicted"/>
<dbReference type="InParanoid" id="A0A4V1M3D5"/>
<protein>
    <submittedName>
        <fullName evidence="2">Uncharacterized protein</fullName>
    </submittedName>
</protein>
<evidence type="ECO:0000313" key="2">
    <source>
        <dbReference type="EMBL" id="RXK36490.1"/>
    </source>
</evidence>
<sequence>MSSPAPVGITPRKRARQPEPEGLVGPASAPANHKGWKCIGFVNHAGDPSVTHGKLVYVQKSNHKDYAYPCLPLVHGTDQVKDAVEELKLVLNKFVDGSYECSATKKQLCGEALLELGALGDDVAIVGDPVMRCSGCLNDAEGENKDEVDDHACVVGIVRATEPVGRTRSSGPPPVEQIYIATPCFYCRAQPNVSCSLNINTHLGKRPKGVVKNDAADPVLEKSLLGRRMLAASGSLKPSEKKFFLSAWGALEGFVRNMKKTGKTRGSSSKTPDWATFMLDEDSEDDD</sequence>
<dbReference type="Proteomes" id="UP000289152">
    <property type="component" value="Unassembled WGS sequence"/>
</dbReference>
<dbReference type="EMBL" id="SDIL01000095">
    <property type="protein sequence ID" value="RXK36490.1"/>
    <property type="molecule type" value="Genomic_DNA"/>
</dbReference>
<keyword evidence="3" id="KW-1185">Reference proteome</keyword>
<evidence type="ECO:0000313" key="3">
    <source>
        <dbReference type="Proteomes" id="UP000289152"/>
    </source>
</evidence>
<name>A0A4V1M3D5_TREME</name>
<dbReference type="VEuPathDB" id="FungiDB:TREMEDRAFT_66088"/>
<organism evidence="2 3">
    <name type="scientific">Tremella mesenterica</name>
    <name type="common">Jelly fungus</name>
    <dbReference type="NCBI Taxonomy" id="5217"/>
    <lineage>
        <taxon>Eukaryota</taxon>
        <taxon>Fungi</taxon>
        <taxon>Dikarya</taxon>
        <taxon>Basidiomycota</taxon>
        <taxon>Agaricomycotina</taxon>
        <taxon>Tremellomycetes</taxon>
        <taxon>Tremellales</taxon>
        <taxon>Tremellaceae</taxon>
        <taxon>Tremella</taxon>
    </lineage>
</organism>
<dbReference type="AlphaFoldDB" id="A0A4V1M3D5"/>
<gene>
    <name evidence="2" type="ORF">M231_06211</name>
</gene>
<evidence type="ECO:0000256" key="1">
    <source>
        <dbReference type="SAM" id="MobiDB-lite"/>
    </source>
</evidence>
<feature type="region of interest" description="Disordered" evidence="1">
    <location>
        <begin position="1"/>
        <end position="29"/>
    </location>
</feature>
<accession>A0A4V1M3D5</accession>
<reference evidence="2 3" key="1">
    <citation type="submission" date="2016-06" db="EMBL/GenBank/DDBJ databases">
        <title>Evolution of pathogenesis and genome organization in the Tremellales.</title>
        <authorList>
            <person name="Cuomo C."/>
            <person name="Litvintseva A."/>
            <person name="Heitman J."/>
            <person name="Chen Y."/>
            <person name="Sun S."/>
            <person name="Springer D."/>
            <person name="Dromer F."/>
            <person name="Young S."/>
            <person name="Zeng Q."/>
            <person name="Chapman S."/>
            <person name="Gujja S."/>
            <person name="Saif S."/>
            <person name="Birren B."/>
        </authorList>
    </citation>
    <scope>NUCLEOTIDE SEQUENCE [LARGE SCALE GENOMIC DNA]</scope>
    <source>
        <strain evidence="2 3">ATCC 28783</strain>
    </source>
</reference>